<dbReference type="Proteomes" id="UP001317742">
    <property type="component" value="Chromosome"/>
</dbReference>
<sequence>MLQSTTSEFLQRYADRIETVSMDEQLMADISLFAAPGHTPGHVGVEVQTDDTLFLIAGDAFLHPAHFTHPE</sequence>
<dbReference type="InterPro" id="IPR036866">
    <property type="entry name" value="RibonucZ/Hydroxyglut_hydro"/>
</dbReference>
<accession>A0ABM8AY79</accession>
<dbReference type="Gene3D" id="3.60.15.10">
    <property type="entry name" value="Ribonuclease Z/Hydroxyacylglutathione hydrolase-like"/>
    <property type="match status" value="1"/>
</dbReference>
<keyword evidence="2" id="KW-1185">Reference proteome</keyword>
<reference evidence="1 2" key="1">
    <citation type="submission" date="2022-08" db="EMBL/GenBank/DDBJ databases">
        <title>Genome Sequence of the sulphate-reducing bacterium, Pseudodesulfovibrio sp. SYK.</title>
        <authorList>
            <person name="Kondo R."/>
            <person name="Kataoka T."/>
        </authorList>
    </citation>
    <scope>NUCLEOTIDE SEQUENCE [LARGE SCALE GENOMIC DNA]</scope>
    <source>
        <strain evidence="1 2">SYK</strain>
    </source>
</reference>
<dbReference type="EMBL" id="AP026709">
    <property type="protein sequence ID" value="BDQ36416.1"/>
    <property type="molecule type" value="Genomic_DNA"/>
</dbReference>
<dbReference type="SUPFAM" id="SSF56281">
    <property type="entry name" value="Metallo-hydrolase/oxidoreductase"/>
    <property type="match status" value="1"/>
</dbReference>
<protein>
    <recommendedName>
        <fullName evidence="3">MBL fold metallo-hydrolase</fullName>
    </recommendedName>
</protein>
<proteinExistence type="predicted"/>
<evidence type="ECO:0000313" key="1">
    <source>
        <dbReference type="EMBL" id="BDQ36416.1"/>
    </source>
</evidence>
<evidence type="ECO:0000313" key="2">
    <source>
        <dbReference type="Proteomes" id="UP001317742"/>
    </source>
</evidence>
<name>A0ABM8AY79_9BACT</name>
<organism evidence="1 2">
    <name type="scientific">Pseudodesulfovibrio nedwellii</name>
    <dbReference type="NCBI Taxonomy" id="2973072"/>
    <lineage>
        <taxon>Bacteria</taxon>
        <taxon>Pseudomonadati</taxon>
        <taxon>Thermodesulfobacteriota</taxon>
        <taxon>Desulfovibrionia</taxon>
        <taxon>Desulfovibrionales</taxon>
        <taxon>Desulfovibrionaceae</taxon>
    </lineage>
</organism>
<evidence type="ECO:0008006" key="3">
    <source>
        <dbReference type="Google" id="ProtNLM"/>
    </source>
</evidence>
<gene>
    <name evidence="1" type="ORF">SYK_07760</name>
</gene>